<keyword evidence="3" id="KW-0406">Ion transport</keyword>
<dbReference type="PANTHER" id="PTHR45715">
    <property type="entry name" value="ATPASE H+-TRANSPORTING V1 SUBUNIT E1A-RELATED"/>
    <property type="match status" value="1"/>
</dbReference>
<evidence type="ECO:0000256" key="3">
    <source>
        <dbReference type="ARBA" id="ARBA00023065"/>
    </source>
</evidence>
<dbReference type="EMBL" id="JAMFTS010000002">
    <property type="protein sequence ID" value="KAJ4794566.1"/>
    <property type="molecule type" value="Genomic_DNA"/>
</dbReference>
<gene>
    <name evidence="4" type="ORF">LUZ62_045812</name>
</gene>
<dbReference type="AlphaFoldDB" id="A0AAV8FU21"/>
<keyword evidence="2" id="KW-0813">Transport</keyword>
<evidence type="ECO:0000256" key="2">
    <source>
        <dbReference type="ARBA" id="ARBA00022448"/>
    </source>
</evidence>
<dbReference type="HAMAP" id="MF_00311">
    <property type="entry name" value="ATP_synth_E_arch"/>
    <property type="match status" value="1"/>
</dbReference>
<comment type="similarity">
    <text evidence="1">Belongs to the V-ATPase E subunit family.</text>
</comment>
<dbReference type="Gene3D" id="6.10.250.1620">
    <property type="match status" value="1"/>
</dbReference>
<evidence type="ECO:0000256" key="1">
    <source>
        <dbReference type="ARBA" id="ARBA00005901"/>
    </source>
</evidence>
<name>A0AAV8FU21_9POAL</name>
<proteinExistence type="inferred from homology"/>
<dbReference type="GO" id="GO:0046961">
    <property type="term" value="F:proton-transporting ATPase activity, rotational mechanism"/>
    <property type="evidence" value="ECO:0007669"/>
    <property type="project" value="InterPro"/>
</dbReference>
<keyword evidence="5" id="KW-1185">Reference proteome</keyword>
<dbReference type="InterPro" id="IPR038495">
    <property type="entry name" value="ATPase_E_C"/>
</dbReference>
<reference evidence="4" key="1">
    <citation type="submission" date="2022-08" db="EMBL/GenBank/DDBJ databases">
        <authorList>
            <person name="Marques A."/>
        </authorList>
    </citation>
    <scope>NUCLEOTIDE SEQUENCE</scope>
    <source>
        <strain evidence="4">RhyPub2mFocal</strain>
        <tissue evidence="4">Leaves</tissue>
    </source>
</reference>
<accession>A0AAV8FU21</accession>
<evidence type="ECO:0000313" key="5">
    <source>
        <dbReference type="Proteomes" id="UP001140206"/>
    </source>
</evidence>
<sequence>MNDADVSKQIQQMVAFIRQEAEEKASEISVSAEEEFNIEKLQLFESEKKKIRQEYEKKEKQVDIRKKIEYSMQLNASRIKVLQAQDDLVTSMREAAGKELLRISGDQSAYKKLLKELIIQSLLRLKEPAVILRCRKDDYAIVDSVLDSAKKEYATKAGVFPPEIVIDPNVFLPPAPSSFQDHSLSCSGGVVLASNDGKIVCENTLDARLDVVFRKKLPEIRRRLFSQVVD</sequence>
<dbReference type="GO" id="GO:0033178">
    <property type="term" value="C:proton-transporting two-sector ATPase complex, catalytic domain"/>
    <property type="evidence" value="ECO:0007669"/>
    <property type="project" value="InterPro"/>
</dbReference>
<protein>
    <submittedName>
        <fullName evidence="4">V-type proton ATPase subunit E</fullName>
    </submittedName>
</protein>
<dbReference type="Gene3D" id="3.30.2320.30">
    <property type="entry name" value="ATP synthase, E subunit, C-terminal"/>
    <property type="match status" value="1"/>
</dbReference>
<dbReference type="InterPro" id="IPR002842">
    <property type="entry name" value="ATPase_V1_Esu"/>
</dbReference>
<dbReference type="Proteomes" id="UP001140206">
    <property type="component" value="Chromosome 2"/>
</dbReference>
<organism evidence="4 5">
    <name type="scientific">Rhynchospora pubera</name>
    <dbReference type="NCBI Taxonomy" id="906938"/>
    <lineage>
        <taxon>Eukaryota</taxon>
        <taxon>Viridiplantae</taxon>
        <taxon>Streptophyta</taxon>
        <taxon>Embryophyta</taxon>
        <taxon>Tracheophyta</taxon>
        <taxon>Spermatophyta</taxon>
        <taxon>Magnoliopsida</taxon>
        <taxon>Liliopsida</taxon>
        <taxon>Poales</taxon>
        <taxon>Cyperaceae</taxon>
        <taxon>Cyperoideae</taxon>
        <taxon>Rhynchosporeae</taxon>
        <taxon>Rhynchospora</taxon>
    </lineage>
</organism>
<evidence type="ECO:0000313" key="4">
    <source>
        <dbReference type="EMBL" id="KAJ4794566.1"/>
    </source>
</evidence>
<dbReference type="Pfam" id="PF01991">
    <property type="entry name" value="vATP-synt_E"/>
    <property type="match status" value="1"/>
</dbReference>
<comment type="caution">
    <text evidence="4">The sequence shown here is derived from an EMBL/GenBank/DDBJ whole genome shotgun (WGS) entry which is preliminary data.</text>
</comment>
<dbReference type="SUPFAM" id="SSF160527">
    <property type="entry name" value="V-type ATPase subunit E-like"/>
    <property type="match status" value="1"/>
</dbReference>